<dbReference type="Gene3D" id="3.10.450.50">
    <property type="match status" value="1"/>
</dbReference>
<proteinExistence type="predicted"/>
<dbReference type="SUPFAM" id="SSF54427">
    <property type="entry name" value="NTF2-like"/>
    <property type="match status" value="1"/>
</dbReference>
<evidence type="ECO:0000259" key="1">
    <source>
        <dbReference type="Pfam" id="PF13474"/>
    </source>
</evidence>
<protein>
    <submittedName>
        <fullName evidence="2">Ketosteroid isomerase-like protein</fullName>
    </submittedName>
</protein>
<organism evidence="2 3">
    <name type="scientific">Bacillus subtilis</name>
    <dbReference type="NCBI Taxonomy" id="1423"/>
    <lineage>
        <taxon>Bacteria</taxon>
        <taxon>Bacillati</taxon>
        <taxon>Bacillota</taxon>
        <taxon>Bacilli</taxon>
        <taxon>Bacillales</taxon>
        <taxon>Bacillaceae</taxon>
        <taxon>Bacillus</taxon>
    </lineage>
</organism>
<evidence type="ECO:0000313" key="2">
    <source>
        <dbReference type="EMBL" id="KZD93204.1"/>
    </source>
</evidence>
<reference evidence="2 3" key="1">
    <citation type="submission" date="2015-09" db="EMBL/GenBank/DDBJ databases">
        <title>Spore heat resistance.</title>
        <authorList>
            <person name="Boekhorst J."/>
            <person name="Berendsen E.M."/>
            <person name="Wells-Bennik M.H."/>
            <person name="Kuipers O.P."/>
        </authorList>
    </citation>
    <scope>NUCLEOTIDE SEQUENCE [LARGE SCALE GENOMIC DNA]</scope>
    <source>
        <strain evidence="2 3">B4122</strain>
    </source>
</reference>
<dbReference type="AlphaFoldDB" id="A0AAP1E4M4"/>
<dbReference type="InterPro" id="IPR032710">
    <property type="entry name" value="NTF2-like_dom_sf"/>
</dbReference>
<gene>
    <name evidence="2" type="ORF">B4122_1348</name>
</gene>
<keyword evidence="2" id="KW-0413">Isomerase</keyword>
<name>A0AAP1E4M4_BACIU</name>
<dbReference type="GO" id="GO:0016853">
    <property type="term" value="F:isomerase activity"/>
    <property type="evidence" value="ECO:0007669"/>
    <property type="project" value="UniProtKB-KW"/>
</dbReference>
<comment type="caution">
    <text evidence="2">The sequence shown here is derived from an EMBL/GenBank/DDBJ whole genome shotgun (WGS) entry which is preliminary data.</text>
</comment>
<sequence length="136" mass="15378">MMIGGIHLEQQLKDIISACDLAIQNEDFDTLMNYYSEDAVLVVKPGMIARGKEEIKKAFITIANYFNHHIVPKQGEMILLEAGDTVLVLSQTLLDSDKKDSEYAMERRATYVFKKNAQGEWLCVIDNSYGTDLIDV</sequence>
<dbReference type="EMBL" id="LJZV01000007">
    <property type="protein sequence ID" value="KZD93204.1"/>
    <property type="molecule type" value="Genomic_DNA"/>
</dbReference>
<evidence type="ECO:0000313" key="3">
    <source>
        <dbReference type="Proteomes" id="UP000076442"/>
    </source>
</evidence>
<dbReference type="Proteomes" id="UP000076442">
    <property type="component" value="Unassembled WGS sequence"/>
</dbReference>
<dbReference type="InterPro" id="IPR037401">
    <property type="entry name" value="SnoaL-like"/>
</dbReference>
<feature type="domain" description="SnoaL-like" evidence="1">
    <location>
        <begin position="21"/>
        <end position="121"/>
    </location>
</feature>
<dbReference type="Pfam" id="PF13474">
    <property type="entry name" value="SnoaL_3"/>
    <property type="match status" value="1"/>
</dbReference>
<accession>A0AAP1E4M4</accession>